<keyword evidence="2" id="KW-0812">Transmembrane</keyword>
<dbReference type="AlphaFoldDB" id="A0A6P0F2Z6"/>
<dbReference type="EMBL" id="JAAGWB010000051">
    <property type="protein sequence ID" value="NEN52576.1"/>
    <property type="molecule type" value="Genomic_DNA"/>
</dbReference>
<sequence length="688" mass="69318">MSEPTETGHTVAGEGGGHRAAPAPAAAPHAVPPRRARRRQAAEPTSSTAPVVPAEPLGSVEPAEPAGSAALPPAAAPASSPGQPVAQRRARHRAARPSWPERVRVGLLWPVLAVLVVGLVGARMLRGIPLPGDGDLAAPAFALSRGTTDLAPLSPEGLAAVHGAVHATVTRAFERHATLVAAERELLLVVLVLSAVLLWRTARRLGVPDAGCALAVLAFGALPGLVPLHAVASPAALAVPWLLLVAWLLTSWLRPAGDHEPAGSLRGRVPVAVGLLAAAAVVLAVLLAPDVLLFLVAGLAAAAAGRGDPARRAAAAAGGVLLLTGGRALVERWAPEAADPARWGADRTGVLVTSGVLLLVGVLAAVLLPRWRPLGVALAAVALLSVAPPSQRVSALLLSLPLAALLVGALGALAAARLPRSVLARPRTRLVAGLAGAVALVVVAAVAASAVSRTPRSDFGATADAQLVDWLGGQLPDEAVVTADPALTAQLVHAGADPDRVLPGTELPVPASTGPTAPVLQVTSGAAPAAGTPVARFGPSGELTVTDPQAVAPTPEQLDTRRQLGTALLANPTNRFPAADAALLTEGRVDPRLLTLLAGIGAQYGVGVESLPAVPGEPADAPVRQAVVTTVGGTSLAADPAAAERFRGWLGAQKEPYVPDRISEVPGGLLIGYDLVRDPDALVTAPRR</sequence>
<dbReference type="Proteomes" id="UP000471152">
    <property type="component" value="Unassembled WGS sequence"/>
</dbReference>
<comment type="caution">
    <text evidence="3">The sequence shown here is derived from an EMBL/GenBank/DDBJ whole genome shotgun (WGS) entry which is preliminary data.</text>
</comment>
<dbReference type="EMBL" id="JAAGWH010000049">
    <property type="protein sequence ID" value="NEK95688.1"/>
    <property type="molecule type" value="Genomic_DNA"/>
</dbReference>
<evidence type="ECO:0000256" key="1">
    <source>
        <dbReference type="SAM" id="MobiDB-lite"/>
    </source>
</evidence>
<organism evidence="3 5">
    <name type="scientific">Modestobacter muralis</name>
    <dbReference type="NCBI Taxonomy" id="1608614"/>
    <lineage>
        <taxon>Bacteria</taxon>
        <taxon>Bacillati</taxon>
        <taxon>Actinomycetota</taxon>
        <taxon>Actinomycetes</taxon>
        <taxon>Geodermatophilales</taxon>
        <taxon>Geodermatophilaceae</taxon>
        <taxon>Modestobacter</taxon>
    </lineage>
</organism>
<name>A0A6P0F2Z6_9ACTN</name>
<feature type="compositionally biased region" description="Low complexity" evidence="1">
    <location>
        <begin position="61"/>
        <end position="87"/>
    </location>
</feature>
<evidence type="ECO:0000313" key="4">
    <source>
        <dbReference type="EMBL" id="NEN52576.1"/>
    </source>
</evidence>
<feature type="region of interest" description="Disordered" evidence="1">
    <location>
        <begin position="1"/>
        <end position="96"/>
    </location>
</feature>
<reference evidence="4 6" key="2">
    <citation type="submission" date="2020-02" db="EMBL/GenBank/DDBJ databases">
        <title>The WGS of Modestobacter muralis DSM 100205.</title>
        <authorList>
            <person name="Jiang Z."/>
        </authorList>
    </citation>
    <scope>NUCLEOTIDE SEQUENCE [LARGE SCALE GENOMIC DNA]</scope>
    <source>
        <strain evidence="4 6">DSM 100205</strain>
    </source>
</reference>
<gene>
    <name evidence="4" type="ORF">G3R41_16810</name>
    <name evidence="3" type="ORF">GCU67_16160</name>
</gene>
<proteinExistence type="predicted"/>
<protein>
    <submittedName>
        <fullName evidence="3">Uncharacterized protein</fullName>
    </submittedName>
</protein>
<feature type="transmembrane region" description="Helical" evidence="2">
    <location>
        <begin position="313"/>
        <end position="330"/>
    </location>
</feature>
<reference evidence="3 5" key="1">
    <citation type="submission" date="2020-01" db="EMBL/GenBank/DDBJ databases">
        <title>the WGS Modestobacter muralis CPCC 204518.</title>
        <authorList>
            <person name="Jiang Z."/>
        </authorList>
    </citation>
    <scope>NUCLEOTIDE SEQUENCE [LARGE SCALE GENOMIC DNA]</scope>
    <source>
        <strain evidence="3 5">DSM 100205</strain>
    </source>
</reference>
<feature type="transmembrane region" description="Helical" evidence="2">
    <location>
        <begin position="350"/>
        <end position="367"/>
    </location>
</feature>
<keyword evidence="2" id="KW-1133">Transmembrane helix</keyword>
<evidence type="ECO:0000313" key="5">
    <source>
        <dbReference type="Proteomes" id="UP000468828"/>
    </source>
</evidence>
<accession>A0A6P0F2Z6</accession>
<feature type="transmembrane region" description="Helical" evidence="2">
    <location>
        <begin position="208"/>
        <end position="228"/>
    </location>
</feature>
<dbReference type="Proteomes" id="UP000468828">
    <property type="component" value="Unassembled WGS sequence"/>
</dbReference>
<evidence type="ECO:0000313" key="3">
    <source>
        <dbReference type="EMBL" id="NEK95688.1"/>
    </source>
</evidence>
<feature type="transmembrane region" description="Helical" evidence="2">
    <location>
        <begin position="107"/>
        <end position="125"/>
    </location>
</feature>
<feature type="transmembrane region" description="Helical" evidence="2">
    <location>
        <begin position="235"/>
        <end position="253"/>
    </location>
</feature>
<keyword evidence="5" id="KW-1185">Reference proteome</keyword>
<feature type="transmembrane region" description="Helical" evidence="2">
    <location>
        <begin position="396"/>
        <end position="418"/>
    </location>
</feature>
<keyword evidence="2" id="KW-0472">Membrane</keyword>
<feature type="transmembrane region" description="Helical" evidence="2">
    <location>
        <begin position="185"/>
        <end position="202"/>
    </location>
</feature>
<evidence type="ECO:0000313" key="6">
    <source>
        <dbReference type="Proteomes" id="UP000471152"/>
    </source>
</evidence>
<feature type="transmembrane region" description="Helical" evidence="2">
    <location>
        <begin position="430"/>
        <end position="451"/>
    </location>
</feature>
<dbReference type="RefSeq" id="WP_163612234.1">
    <property type="nucleotide sequence ID" value="NZ_JAAGWB010000051.1"/>
</dbReference>
<feature type="compositionally biased region" description="Low complexity" evidence="1">
    <location>
        <begin position="19"/>
        <end position="29"/>
    </location>
</feature>
<feature type="transmembrane region" description="Helical" evidence="2">
    <location>
        <begin position="273"/>
        <end position="301"/>
    </location>
</feature>
<evidence type="ECO:0000256" key="2">
    <source>
        <dbReference type="SAM" id="Phobius"/>
    </source>
</evidence>